<proteinExistence type="inferred from homology"/>
<dbReference type="Proteomes" id="UP001597273">
    <property type="component" value="Unassembled WGS sequence"/>
</dbReference>
<dbReference type="EMBL" id="JBHUFW010000007">
    <property type="protein sequence ID" value="MFD1863366.1"/>
    <property type="molecule type" value="Genomic_DNA"/>
</dbReference>
<name>A0ABW4QIG1_9BACL</name>
<dbReference type="GO" id="GO:0016787">
    <property type="term" value="F:hydrolase activity"/>
    <property type="evidence" value="ECO:0007669"/>
    <property type="project" value="UniProtKB-KW"/>
</dbReference>
<dbReference type="EC" id="3.6.-.-" evidence="3"/>
<accession>A0ABW4QIG1</accession>
<evidence type="ECO:0000313" key="3">
    <source>
        <dbReference type="EMBL" id="MFD1863366.1"/>
    </source>
</evidence>
<evidence type="ECO:0000256" key="1">
    <source>
        <dbReference type="ARBA" id="ARBA00005582"/>
    </source>
</evidence>
<dbReference type="RefSeq" id="WP_204893056.1">
    <property type="nucleotide sequence ID" value="NZ_JBHUFW010000007.1"/>
</dbReference>
<evidence type="ECO:0000313" key="4">
    <source>
        <dbReference type="Proteomes" id="UP001597273"/>
    </source>
</evidence>
<protein>
    <submittedName>
        <fullName evidence="3">NUDIX hydrolase</fullName>
        <ecNumber evidence="3">3.6.-.-</ecNumber>
    </submittedName>
</protein>
<dbReference type="PANTHER" id="PTHR43736">
    <property type="entry name" value="ADP-RIBOSE PYROPHOSPHATASE"/>
    <property type="match status" value="1"/>
</dbReference>
<keyword evidence="3" id="KW-0378">Hydrolase</keyword>
<dbReference type="PROSITE" id="PS51462">
    <property type="entry name" value="NUDIX"/>
    <property type="match status" value="1"/>
</dbReference>
<keyword evidence="4" id="KW-1185">Reference proteome</keyword>
<dbReference type="InterPro" id="IPR015797">
    <property type="entry name" value="NUDIX_hydrolase-like_dom_sf"/>
</dbReference>
<dbReference type="Gene3D" id="3.90.79.10">
    <property type="entry name" value="Nucleoside Triphosphate Pyrophosphohydrolase"/>
    <property type="match status" value="1"/>
</dbReference>
<gene>
    <name evidence="3" type="ORF">ACFSDB_10615</name>
</gene>
<dbReference type="InterPro" id="IPR000086">
    <property type="entry name" value="NUDIX_hydrolase_dom"/>
</dbReference>
<comment type="caution">
    <text evidence="3">The sequence shown here is derived from an EMBL/GenBank/DDBJ whole genome shotgun (WGS) entry which is preliminary data.</text>
</comment>
<dbReference type="SUPFAM" id="SSF55811">
    <property type="entry name" value="Nudix"/>
    <property type="match status" value="1"/>
</dbReference>
<organism evidence="3 4">
    <name type="scientific">Planococcus chinensis</name>
    <dbReference type="NCBI Taxonomy" id="272917"/>
    <lineage>
        <taxon>Bacteria</taxon>
        <taxon>Bacillati</taxon>
        <taxon>Bacillota</taxon>
        <taxon>Bacilli</taxon>
        <taxon>Bacillales</taxon>
        <taxon>Caryophanaceae</taxon>
        <taxon>Planococcus</taxon>
    </lineage>
</organism>
<comment type="similarity">
    <text evidence="1">Belongs to the Nudix hydrolase family.</text>
</comment>
<dbReference type="CDD" id="cd02883">
    <property type="entry name" value="NUDIX_Hydrolase"/>
    <property type="match status" value="1"/>
</dbReference>
<dbReference type="PANTHER" id="PTHR43736:SF1">
    <property type="entry name" value="DIHYDRONEOPTERIN TRIPHOSPHATE DIPHOSPHATASE"/>
    <property type="match status" value="1"/>
</dbReference>
<reference evidence="4" key="1">
    <citation type="journal article" date="2019" name="Int. J. Syst. Evol. Microbiol.">
        <title>The Global Catalogue of Microorganisms (GCM) 10K type strain sequencing project: providing services to taxonomists for standard genome sequencing and annotation.</title>
        <authorList>
            <consortium name="The Broad Institute Genomics Platform"/>
            <consortium name="The Broad Institute Genome Sequencing Center for Infectious Disease"/>
            <person name="Wu L."/>
            <person name="Ma J."/>
        </authorList>
    </citation>
    <scope>NUCLEOTIDE SEQUENCE [LARGE SCALE GENOMIC DNA]</scope>
    <source>
        <strain evidence="4">CGMCC 1.15475</strain>
    </source>
</reference>
<feature type="domain" description="Nudix hydrolase" evidence="2">
    <location>
        <begin position="1"/>
        <end position="135"/>
    </location>
</feature>
<dbReference type="Pfam" id="PF00293">
    <property type="entry name" value="NUDIX"/>
    <property type="match status" value="1"/>
</dbReference>
<evidence type="ECO:0000259" key="2">
    <source>
        <dbReference type="PROSITE" id="PS51462"/>
    </source>
</evidence>
<sequence length="157" mass="16952">MFIVNVEGAIYKDGKWLIVRRSDKEDHAPGTLALVGGKVDQEGNTTDILERTLIREVEEEVGITVSLLVYVNSSSFVADSGVPVVDIVFLCTYESGEPFAKDPDEVADIGWMSTQEIMESEEIPDFLKVNIGIADSIVKNGSAGFAATIEGRVGGIK</sequence>